<dbReference type="eggNOG" id="COG5424">
    <property type="taxonomic scope" value="Bacteria"/>
</dbReference>
<evidence type="ECO:0000313" key="3">
    <source>
        <dbReference type="Proteomes" id="UP000027170"/>
    </source>
</evidence>
<dbReference type="RefSeq" id="WP_037407338.1">
    <property type="nucleotide sequence ID" value="NZ_JFZV01000006.1"/>
</dbReference>
<dbReference type="InterPro" id="IPR039068">
    <property type="entry name" value="PqqC-like"/>
</dbReference>
<dbReference type="Gene3D" id="1.20.910.10">
    <property type="entry name" value="Heme oxygenase-like"/>
    <property type="match status" value="1"/>
</dbReference>
<dbReference type="InterPro" id="IPR016084">
    <property type="entry name" value="Haem_Oase-like_multi-hlx"/>
</dbReference>
<sequence>MKLYSKDEFKIVLRQTLESHLTLSHPLFSIIMDVDNPQLDLLKLTALQGYQLTKYFIGYVESLFFYCPLPEHKRNLLFNLFEEETGYLSKTKNHMTLMQDFLRAINISDKERDEAEPLPNTMELINYRLNACNNKNSYHIGAAAVLVASEGQNLEKIGENARHNILGKAYNLTDDDLLFFSVHQKEDVHHVNQGLDLLRDYCVTIQLQQEAIKAVDYTCQLFYNMYTGIYNQYIK</sequence>
<keyword evidence="3" id="KW-1185">Reference proteome</keyword>
<keyword evidence="1" id="KW-0560">Oxidoreductase</keyword>
<comment type="caution">
    <text evidence="2">The sequence shown here is derived from an EMBL/GenBank/DDBJ whole genome shotgun (WGS) entry which is preliminary data.</text>
</comment>
<evidence type="ECO:0000256" key="1">
    <source>
        <dbReference type="ARBA" id="ARBA00023002"/>
    </source>
</evidence>
<dbReference type="PANTHER" id="PTHR40279">
    <property type="entry name" value="PQQC-LIKE PROTEIN"/>
    <property type="match status" value="1"/>
</dbReference>
<organism evidence="2 3">
    <name type="scientific">Snodgrassella communis</name>
    <dbReference type="NCBI Taxonomy" id="2946699"/>
    <lineage>
        <taxon>Bacteria</taxon>
        <taxon>Pseudomonadati</taxon>
        <taxon>Pseudomonadota</taxon>
        <taxon>Betaproteobacteria</taxon>
        <taxon>Neisseriales</taxon>
        <taxon>Neisseriaceae</taxon>
        <taxon>Snodgrassella</taxon>
    </lineage>
</organism>
<name>A0A066TI81_9NEIS</name>
<dbReference type="Proteomes" id="UP000027170">
    <property type="component" value="Unassembled WGS sequence"/>
</dbReference>
<dbReference type="SMART" id="SM01236">
    <property type="entry name" value="Haem_oxygenase_2"/>
    <property type="match status" value="1"/>
</dbReference>
<protein>
    <submittedName>
        <fullName evidence="2">PqqC-like protein</fullName>
    </submittedName>
</protein>
<dbReference type="PANTHER" id="PTHR40279:SF3">
    <property type="entry name" value="4-AMINOBENZOATE SYNTHASE"/>
    <property type="match status" value="1"/>
</dbReference>
<dbReference type="EMBL" id="JFZV01000006">
    <property type="protein sequence ID" value="KDN14580.1"/>
    <property type="molecule type" value="Genomic_DNA"/>
</dbReference>
<gene>
    <name evidence="2" type="ORF">SALWKB29_1370</name>
</gene>
<dbReference type="GO" id="GO:0016491">
    <property type="term" value="F:oxidoreductase activity"/>
    <property type="evidence" value="ECO:0007669"/>
    <property type="project" value="UniProtKB-KW"/>
</dbReference>
<reference evidence="2 3" key="1">
    <citation type="submission" date="2014-03" db="EMBL/GenBank/DDBJ databases">
        <title>The genomes of two eusocial bee gut symbionts.</title>
        <authorList>
            <person name="Kwong W.K."/>
            <person name="Engel P."/>
            <person name="Koch H."/>
            <person name="Moran N.A."/>
        </authorList>
    </citation>
    <scope>NUCLEOTIDE SEQUENCE [LARGE SCALE GENOMIC DNA]</scope>
    <source>
        <strain evidence="3">wkB29</strain>
    </source>
</reference>
<accession>A0A066TI81</accession>
<dbReference type="SUPFAM" id="SSF48613">
    <property type="entry name" value="Heme oxygenase-like"/>
    <property type="match status" value="1"/>
</dbReference>
<dbReference type="Pfam" id="PF14518">
    <property type="entry name" value="Haem_oxygenas_2"/>
    <property type="match status" value="1"/>
</dbReference>
<proteinExistence type="predicted"/>
<dbReference type="OrthoDB" id="8617600at2"/>
<evidence type="ECO:0000313" key="2">
    <source>
        <dbReference type="EMBL" id="KDN14580.1"/>
    </source>
</evidence>
<dbReference type="AlphaFoldDB" id="A0A066TI81"/>